<evidence type="ECO:0000313" key="5">
    <source>
        <dbReference type="Proteomes" id="UP000235786"/>
    </source>
</evidence>
<dbReference type="PANTHER" id="PTHR37534">
    <property type="entry name" value="TRANSCRIPTIONAL ACTIVATOR PROTEIN UGA3"/>
    <property type="match status" value="1"/>
</dbReference>
<dbReference type="STRING" id="1149755.A0A2J6RGR8"/>
<dbReference type="SMART" id="SM00066">
    <property type="entry name" value="GAL4"/>
    <property type="match status" value="1"/>
</dbReference>
<dbReference type="SUPFAM" id="SSF57701">
    <property type="entry name" value="Zn2/Cys6 DNA-binding domain"/>
    <property type="match status" value="1"/>
</dbReference>
<organism evidence="4 5">
    <name type="scientific">Hyaloscypha variabilis (strain UAMH 11265 / GT02V1 / F)</name>
    <name type="common">Meliniomyces variabilis</name>
    <dbReference type="NCBI Taxonomy" id="1149755"/>
    <lineage>
        <taxon>Eukaryota</taxon>
        <taxon>Fungi</taxon>
        <taxon>Dikarya</taxon>
        <taxon>Ascomycota</taxon>
        <taxon>Pezizomycotina</taxon>
        <taxon>Leotiomycetes</taxon>
        <taxon>Helotiales</taxon>
        <taxon>Hyaloscyphaceae</taxon>
        <taxon>Hyaloscypha</taxon>
        <taxon>Hyaloscypha variabilis</taxon>
    </lineage>
</organism>
<dbReference type="Gene3D" id="4.10.240.10">
    <property type="entry name" value="Zn(2)-C6 fungal-type DNA-binding domain"/>
    <property type="match status" value="1"/>
</dbReference>
<evidence type="ECO:0000256" key="1">
    <source>
        <dbReference type="ARBA" id="ARBA00004123"/>
    </source>
</evidence>
<dbReference type="PANTHER" id="PTHR37534:SF49">
    <property type="entry name" value="LYSINE BIOSYNTHESIS REGULATORY PROTEIN LYS14"/>
    <property type="match status" value="1"/>
</dbReference>
<dbReference type="AlphaFoldDB" id="A0A2J6RGR8"/>
<dbReference type="GO" id="GO:0045944">
    <property type="term" value="P:positive regulation of transcription by RNA polymerase II"/>
    <property type="evidence" value="ECO:0007669"/>
    <property type="project" value="TreeGrafter"/>
</dbReference>
<comment type="subcellular location">
    <subcellularLocation>
        <location evidence="1">Nucleus</location>
    </subcellularLocation>
</comment>
<reference evidence="4 5" key="1">
    <citation type="submission" date="2016-04" db="EMBL/GenBank/DDBJ databases">
        <title>A degradative enzymes factory behind the ericoid mycorrhizal symbiosis.</title>
        <authorList>
            <consortium name="DOE Joint Genome Institute"/>
            <person name="Martino E."/>
            <person name="Morin E."/>
            <person name="Grelet G."/>
            <person name="Kuo A."/>
            <person name="Kohler A."/>
            <person name="Daghino S."/>
            <person name="Barry K."/>
            <person name="Choi C."/>
            <person name="Cichocki N."/>
            <person name="Clum A."/>
            <person name="Copeland A."/>
            <person name="Hainaut M."/>
            <person name="Haridas S."/>
            <person name="Labutti K."/>
            <person name="Lindquist E."/>
            <person name="Lipzen A."/>
            <person name="Khouja H.-R."/>
            <person name="Murat C."/>
            <person name="Ohm R."/>
            <person name="Olson A."/>
            <person name="Spatafora J."/>
            <person name="Veneault-Fourrey C."/>
            <person name="Henrissat B."/>
            <person name="Grigoriev I."/>
            <person name="Martin F."/>
            <person name="Perotto S."/>
        </authorList>
    </citation>
    <scope>NUCLEOTIDE SEQUENCE [LARGE SCALE GENOMIC DNA]</scope>
    <source>
        <strain evidence="4 5">F</strain>
    </source>
</reference>
<protein>
    <recommendedName>
        <fullName evidence="3">Zn(2)-C6 fungal-type domain-containing protein</fullName>
    </recommendedName>
</protein>
<dbReference type="Pfam" id="PF11951">
    <property type="entry name" value="Fungal_trans_2"/>
    <property type="match status" value="1"/>
</dbReference>
<dbReference type="InterPro" id="IPR001138">
    <property type="entry name" value="Zn2Cys6_DnaBD"/>
</dbReference>
<feature type="domain" description="Zn(2)-C6 fungal-type" evidence="3">
    <location>
        <begin position="14"/>
        <end position="44"/>
    </location>
</feature>
<dbReference type="PROSITE" id="PS50048">
    <property type="entry name" value="ZN2_CY6_FUNGAL_2"/>
    <property type="match status" value="1"/>
</dbReference>
<proteinExistence type="predicted"/>
<keyword evidence="5" id="KW-1185">Reference proteome</keyword>
<dbReference type="CDD" id="cd00067">
    <property type="entry name" value="GAL4"/>
    <property type="match status" value="1"/>
</dbReference>
<evidence type="ECO:0000256" key="2">
    <source>
        <dbReference type="ARBA" id="ARBA00023242"/>
    </source>
</evidence>
<dbReference type="OrthoDB" id="5130013at2759"/>
<name>A0A2J6RGR8_HYAVF</name>
<dbReference type="InterPro" id="IPR036864">
    <property type="entry name" value="Zn2-C6_fun-type_DNA-bd_sf"/>
</dbReference>
<dbReference type="EMBL" id="KZ613949">
    <property type="protein sequence ID" value="PMD37707.1"/>
    <property type="molecule type" value="Genomic_DNA"/>
</dbReference>
<dbReference type="PRINTS" id="PR00755">
    <property type="entry name" value="AFLATOXINBRP"/>
</dbReference>
<dbReference type="InterPro" id="IPR021858">
    <property type="entry name" value="Fun_TF"/>
</dbReference>
<dbReference type="GO" id="GO:0000981">
    <property type="term" value="F:DNA-binding transcription factor activity, RNA polymerase II-specific"/>
    <property type="evidence" value="ECO:0007669"/>
    <property type="project" value="InterPro"/>
</dbReference>
<dbReference type="Pfam" id="PF00172">
    <property type="entry name" value="Zn_clus"/>
    <property type="match status" value="1"/>
</dbReference>
<evidence type="ECO:0000313" key="4">
    <source>
        <dbReference type="EMBL" id="PMD37707.1"/>
    </source>
</evidence>
<dbReference type="Proteomes" id="UP000235786">
    <property type="component" value="Unassembled WGS sequence"/>
</dbReference>
<keyword evidence="2" id="KW-0539">Nucleus</keyword>
<accession>A0A2J6RGR8</accession>
<dbReference type="PROSITE" id="PS00463">
    <property type="entry name" value="ZN2_CY6_FUNGAL_1"/>
    <property type="match status" value="1"/>
</dbReference>
<dbReference type="GO" id="GO:0008270">
    <property type="term" value="F:zinc ion binding"/>
    <property type="evidence" value="ECO:0007669"/>
    <property type="project" value="InterPro"/>
</dbReference>
<gene>
    <name evidence="4" type="ORF">L207DRAFT_586041</name>
</gene>
<dbReference type="GO" id="GO:0000976">
    <property type="term" value="F:transcription cis-regulatory region binding"/>
    <property type="evidence" value="ECO:0007669"/>
    <property type="project" value="TreeGrafter"/>
</dbReference>
<dbReference type="GO" id="GO:0005634">
    <property type="term" value="C:nucleus"/>
    <property type="evidence" value="ECO:0007669"/>
    <property type="project" value="UniProtKB-SubCell"/>
</dbReference>
<sequence length="556" mass="63119">MSTRRKIENRRRTGCWMCKTKHIQCTEEKPSCCRCIRLGLGCQYGIRLLWREDAAQRNISLGREGKWSKKTKTKISRSEPGARYQPIDLKPYVGMWVFLNASKDNFQKSSHRDDIGNEEQVVVDREDESPLDLQNEELEMVISQPDEMLSIDENLSIERSSMTCRISFDKFSDFSSIEGNLFSYFVNSIGPSCSLSPSQNPYLAYLTPMSFQFPALRDALIAASANQLRLLNDNRFEQEAFSYKNKAIRAVQRAIDAEEIDVGIVATVLMLCFYDISDGCNRSWVAHLRGGISLLDKLSGYTTTYRGSNTEDNLHAFLRMYFVAHEIMSRTACEEEIVGQVYEWAEHEALDEIDVLMGCSRELMTLIRRTSILASQLNQLLQYGTPSDFELSALAASRDNIERALHSLHQILPISASECTKLASIAETKRLTALLYLHERLCPLPSTSNSGDRVSAHNPQPKIICQIISLIKRLPDSPTLLWPLFMLGNVKGGLDEEQRRFVHDRLTALQRVRNLGSVRRARACVEETWMRSDLRPGESNLLGRVKNGSRVLISLA</sequence>
<evidence type="ECO:0000259" key="3">
    <source>
        <dbReference type="PROSITE" id="PS50048"/>
    </source>
</evidence>